<reference evidence="1" key="2">
    <citation type="submission" date="2025-09" db="UniProtKB">
        <authorList>
            <consortium name="Ensembl"/>
        </authorList>
    </citation>
    <scope>IDENTIFICATION</scope>
</reference>
<protein>
    <submittedName>
        <fullName evidence="1">Uncharacterized protein</fullName>
    </submittedName>
</protein>
<dbReference type="Ensembl" id="ENSCAFT00020022721.1">
    <property type="protein sequence ID" value="ENSCAFP00020019624.1"/>
    <property type="gene ID" value="ENSCAFG00020015601.1"/>
</dbReference>
<accession>A0A8C0KQS6</accession>
<organism evidence="1 2">
    <name type="scientific">Canis lupus dingo</name>
    <name type="common">dingo</name>
    <dbReference type="NCBI Taxonomy" id="286419"/>
    <lineage>
        <taxon>Eukaryota</taxon>
        <taxon>Metazoa</taxon>
        <taxon>Chordata</taxon>
        <taxon>Craniata</taxon>
        <taxon>Vertebrata</taxon>
        <taxon>Euteleostomi</taxon>
        <taxon>Mammalia</taxon>
        <taxon>Eutheria</taxon>
        <taxon>Laurasiatheria</taxon>
        <taxon>Carnivora</taxon>
        <taxon>Caniformia</taxon>
        <taxon>Canidae</taxon>
        <taxon>Canis</taxon>
    </lineage>
</organism>
<dbReference type="GeneTree" id="ENSGT01140000282801"/>
<evidence type="ECO:0000313" key="2">
    <source>
        <dbReference type="Proteomes" id="UP000694391"/>
    </source>
</evidence>
<name>A0A8C0KQS6_CANLU</name>
<proteinExistence type="predicted"/>
<keyword evidence="2" id="KW-1185">Reference proteome</keyword>
<dbReference type="Proteomes" id="UP000694391">
    <property type="component" value="Unplaced"/>
</dbReference>
<reference evidence="1" key="1">
    <citation type="submission" date="2025-08" db="UniProtKB">
        <authorList>
            <consortium name="Ensembl"/>
        </authorList>
    </citation>
    <scope>IDENTIFICATION</scope>
</reference>
<dbReference type="AlphaFoldDB" id="A0A8C0KQS6"/>
<evidence type="ECO:0000313" key="1">
    <source>
        <dbReference type="Ensembl" id="ENSCAFP00020019624.1"/>
    </source>
</evidence>
<sequence>MQPFCCPFLLFPRGALLTAHHPPKQGPCFLVQASFVPHGAGHRAPVGSVSCAHPIPKRSQEASPP</sequence>